<dbReference type="AlphaFoldDB" id="A0A8J5TGG8"/>
<accession>A0A8J5TGG8</accession>
<evidence type="ECO:0000313" key="3">
    <source>
        <dbReference type="Proteomes" id="UP000729402"/>
    </source>
</evidence>
<proteinExistence type="predicted"/>
<dbReference type="Proteomes" id="UP000729402">
    <property type="component" value="Unassembled WGS sequence"/>
</dbReference>
<reference evidence="2" key="1">
    <citation type="journal article" date="2021" name="bioRxiv">
        <title>Whole Genome Assembly and Annotation of Northern Wild Rice, Zizania palustris L., Supports a Whole Genome Duplication in the Zizania Genus.</title>
        <authorList>
            <person name="Haas M."/>
            <person name="Kono T."/>
            <person name="Macchietto M."/>
            <person name="Millas R."/>
            <person name="McGilp L."/>
            <person name="Shao M."/>
            <person name="Duquette J."/>
            <person name="Hirsch C.N."/>
            <person name="Kimball J."/>
        </authorList>
    </citation>
    <scope>NUCLEOTIDE SEQUENCE</scope>
    <source>
        <tissue evidence="2">Fresh leaf tissue</tissue>
    </source>
</reference>
<organism evidence="2 3">
    <name type="scientific">Zizania palustris</name>
    <name type="common">Northern wild rice</name>
    <dbReference type="NCBI Taxonomy" id="103762"/>
    <lineage>
        <taxon>Eukaryota</taxon>
        <taxon>Viridiplantae</taxon>
        <taxon>Streptophyta</taxon>
        <taxon>Embryophyta</taxon>
        <taxon>Tracheophyta</taxon>
        <taxon>Spermatophyta</taxon>
        <taxon>Magnoliopsida</taxon>
        <taxon>Liliopsida</taxon>
        <taxon>Poales</taxon>
        <taxon>Poaceae</taxon>
        <taxon>BOP clade</taxon>
        <taxon>Oryzoideae</taxon>
        <taxon>Oryzeae</taxon>
        <taxon>Zizaniinae</taxon>
        <taxon>Zizania</taxon>
    </lineage>
</organism>
<gene>
    <name evidence="2" type="ORF">GUJ93_ZPchr0015g6877</name>
</gene>
<sequence length="288" mass="32543">MQRRFIIIRGVLRGFGITKIVVFGHFGDSWGGLRTKPVRSLLSPPRYLGLKVGHLSGHVSKAIFISSGRTFRVLRTDEIFSPKTKWRGFKDCLGALDDTHIEVLVPLSHQGRFRNRKQKAMDKVKKSGRRYTSWTNEMDEALLTTFVEFYNKVTESSLTIEDHATDEFARTTSDNAKEMNVEDLSNKDPGSNTSISSDVGDDRRKRHRMNDHDIAFLGDKLDSFVAALKDDSSQDPKIVPPEEVVAALKAIADLDGDDDAFLDAYDFLILDDRKFNALLVLPMGHRKK</sequence>
<keyword evidence="3" id="KW-1185">Reference proteome</keyword>
<name>A0A8J5TGG8_ZIZPA</name>
<reference evidence="2" key="2">
    <citation type="submission" date="2021-02" db="EMBL/GenBank/DDBJ databases">
        <authorList>
            <person name="Kimball J.A."/>
            <person name="Haas M.W."/>
            <person name="Macchietto M."/>
            <person name="Kono T."/>
            <person name="Duquette J."/>
            <person name="Shao M."/>
        </authorList>
    </citation>
    <scope>NUCLEOTIDE SEQUENCE</scope>
    <source>
        <tissue evidence="2">Fresh leaf tissue</tissue>
    </source>
</reference>
<dbReference type="EMBL" id="JAAALK010000085">
    <property type="protein sequence ID" value="KAG8083410.1"/>
    <property type="molecule type" value="Genomic_DNA"/>
</dbReference>
<dbReference type="OrthoDB" id="693592at2759"/>
<protein>
    <submittedName>
        <fullName evidence="2">Uncharacterized protein</fullName>
    </submittedName>
</protein>
<feature type="compositionally biased region" description="Polar residues" evidence="1">
    <location>
        <begin position="188"/>
        <end position="197"/>
    </location>
</feature>
<comment type="caution">
    <text evidence="2">The sequence shown here is derived from an EMBL/GenBank/DDBJ whole genome shotgun (WGS) entry which is preliminary data.</text>
</comment>
<feature type="compositionally biased region" description="Basic and acidic residues" evidence="1">
    <location>
        <begin position="171"/>
        <end position="186"/>
    </location>
</feature>
<feature type="region of interest" description="Disordered" evidence="1">
    <location>
        <begin position="171"/>
        <end position="204"/>
    </location>
</feature>
<evidence type="ECO:0000256" key="1">
    <source>
        <dbReference type="SAM" id="MobiDB-lite"/>
    </source>
</evidence>
<evidence type="ECO:0000313" key="2">
    <source>
        <dbReference type="EMBL" id="KAG8083410.1"/>
    </source>
</evidence>